<dbReference type="SMART" id="SM00829">
    <property type="entry name" value="PKS_ER"/>
    <property type="match status" value="1"/>
</dbReference>
<evidence type="ECO:0000259" key="3">
    <source>
        <dbReference type="SMART" id="SM00829"/>
    </source>
</evidence>
<accession>A0A2M9G4F7</accession>
<dbReference type="GO" id="GO:0003960">
    <property type="term" value="F:quinone reductase (NADPH) activity"/>
    <property type="evidence" value="ECO:0007669"/>
    <property type="project" value="InterPro"/>
</dbReference>
<dbReference type="Gene3D" id="3.40.50.720">
    <property type="entry name" value="NAD(P)-binding Rossmann-like Domain"/>
    <property type="match status" value="1"/>
</dbReference>
<dbReference type="NCBIfam" id="NF008024">
    <property type="entry name" value="PRK10754.1"/>
    <property type="match status" value="1"/>
</dbReference>
<keyword evidence="5" id="KW-1185">Reference proteome</keyword>
<dbReference type="OrthoDB" id="9805883at2"/>
<dbReference type="PANTHER" id="PTHR48106">
    <property type="entry name" value="QUINONE OXIDOREDUCTASE PIG3-RELATED"/>
    <property type="match status" value="1"/>
</dbReference>
<dbReference type="EMBL" id="PHIG01000025">
    <property type="protein sequence ID" value="PJK30556.1"/>
    <property type="molecule type" value="Genomic_DNA"/>
</dbReference>
<dbReference type="GO" id="GO:0008270">
    <property type="term" value="F:zinc ion binding"/>
    <property type="evidence" value="ECO:0007669"/>
    <property type="project" value="InterPro"/>
</dbReference>
<dbReference type="Gene3D" id="3.90.180.10">
    <property type="entry name" value="Medium-chain alcohol dehydrogenases, catalytic domain"/>
    <property type="match status" value="1"/>
</dbReference>
<dbReference type="InterPro" id="IPR020843">
    <property type="entry name" value="ER"/>
</dbReference>
<dbReference type="InterPro" id="IPR047618">
    <property type="entry name" value="QOR-like"/>
</dbReference>
<organism evidence="4 5">
    <name type="scientific">Minwuia thermotolerans</name>
    <dbReference type="NCBI Taxonomy" id="2056226"/>
    <lineage>
        <taxon>Bacteria</taxon>
        <taxon>Pseudomonadati</taxon>
        <taxon>Pseudomonadota</taxon>
        <taxon>Alphaproteobacteria</taxon>
        <taxon>Minwuiales</taxon>
        <taxon>Minwuiaceae</taxon>
        <taxon>Minwuia</taxon>
    </lineage>
</organism>
<proteinExistence type="predicted"/>
<evidence type="ECO:0000256" key="1">
    <source>
        <dbReference type="ARBA" id="ARBA00022857"/>
    </source>
</evidence>
<protein>
    <submittedName>
        <fullName evidence="4">Quinone oxidoreductase</fullName>
    </submittedName>
</protein>
<evidence type="ECO:0000313" key="5">
    <source>
        <dbReference type="Proteomes" id="UP000229498"/>
    </source>
</evidence>
<dbReference type="SUPFAM" id="SSF51735">
    <property type="entry name" value="NAD(P)-binding Rossmann-fold domains"/>
    <property type="match status" value="1"/>
</dbReference>
<dbReference type="InterPro" id="IPR011032">
    <property type="entry name" value="GroES-like_sf"/>
</dbReference>
<evidence type="ECO:0000313" key="4">
    <source>
        <dbReference type="EMBL" id="PJK30556.1"/>
    </source>
</evidence>
<dbReference type="CDD" id="cd05286">
    <property type="entry name" value="QOR2"/>
    <property type="match status" value="1"/>
</dbReference>
<dbReference type="GO" id="GO:0070402">
    <property type="term" value="F:NADPH binding"/>
    <property type="evidence" value="ECO:0007669"/>
    <property type="project" value="TreeGrafter"/>
</dbReference>
<dbReference type="Proteomes" id="UP000229498">
    <property type="component" value="Unassembled WGS sequence"/>
</dbReference>
<sequence>MVKAIRVHEPGGPEKMLFEDVELADPGPGEARVRHTAIGLNYIDVYHRTGLYPQSAPYGVGMEGAAVVEALGDGVSHIAVGDRVAYAAPPPGSYSEARVMDASKLVKVPDGIDDETAAAMMLKGMTVEYLVHRTYECKAGETVLFHAAAGGVGQIAGQWLKALGVRAIGTAGGPEKVKLALEHGYDEVIDYNAEDFREKLMELTGGKGVPVVYDSVGAATCEGSLNCLQPRGLYVTFGNASGPIENFAPATLAAKGSLYMTRPTLMTYTATRADLELSAGRVMEMVSSGKVKIEINQRYALADAPQAHRDLEARKTTGQTVLLP</sequence>
<gene>
    <name evidence="4" type="ORF">CVT23_06330</name>
</gene>
<evidence type="ECO:0000256" key="2">
    <source>
        <dbReference type="ARBA" id="ARBA00023002"/>
    </source>
</evidence>
<dbReference type="AlphaFoldDB" id="A0A2M9G4F7"/>
<dbReference type="InterPro" id="IPR013149">
    <property type="entry name" value="ADH-like_C"/>
</dbReference>
<dbReference type="FunFam" id="3.40.50.720:FF:000053">
    <property type="entry name" value="Quinone oxidoreductase 1"/>
    <property type="match status" value="1"/>
</dbReference>
<dbReference type="PANTHER" id="PTHR48106:SF13">
    <property type="entry name" value="QUINONE OXIDOREDUCTASE-RELATED"/>
    <property type="match status" value="1"/>
</dbReference>
<dbReference type="RefSeq" id="WP_109792656.1">
    <property type="nucleotide sequence ID" value="NZ_PHIG01000025.1"/>
</dbReference>
<dbReference type="InterPro" id="IPR002364">
    <property type="entry name" value="Quin_OxRdtase/zeta-crystal_CS"/>
</dbReference>
<comment type="caution">
    <text evidence="4">The sequence shown here is derived from an EMBL/GenBank/DDBJ whole genome shotgun (WGS) entry which is preliminary data.</text>
</comment>
<dbReference type="InterPro" id="IPR013154">
    <property type="entry name" value="ADH-like_N"/>
</dbReference>
<dbReference type="Pfam" id="PF08240">
    <property type="entry name" value="ADH_N"/>
    <property type="match status" value="1"/>
</dbReference>
<dbReference type="SUPFAM" id="SSF50129">
    <property type="entry name" value="GroES-like"/>
    <property type="match status" value="1"/>
</dbReference>
<dbReference type="Pfam" id="PF00107">
    <property type="entry name" value="ADH_zinc_N"/>
    <property type="match status" value="1"/>
</dbReference>
<dbReference type="InterPro" id="IPR036291">
    <property type="entry name" value="NAD(P)-bd_dom_sf"/>
</dbReference>
<keyword evidence="1" id="KW-0521">NADP</keyword>
<dbReference type="GO" id="GO:0005829">
    <property type="term" value="C:cytosol"/>
    <property type="evidence" value="ECO:0007669"/>
    <property type="project" value="TreeGrafter"/>
</dbReference>
<reference evidence="4 5" key="1">
    <citation type="submission" date="2017-11" db="EMBL/GenBank/DDBJ databases">
        <title>Draft genome sequence of Rhizobiales bacterium SY3-13.</title>
        <authorList>
            <person name="Sun C."/>
        </authorList>
    </citation>
    <scope>NUCLEOTIDE SEQUENCE [LARGE SCALE GENOMIC DNA]</scope>
    <source>
        <strain evidence="4 5">SY3-13</strain>
    </source>
</reference>
<keyword evidence="2" id="KW-0560">Oxidoreductase</keyword>
<feature type="domain" description="Enoyl reductase (ER)" evidence="3">
    <location>
        <begin position="11"/>
        <end position="322"/>
    </location>
</feature>
<name>A0A2M9G4F7_9PROT</name>
<dbReference type="GO" id="GO:0035925">
    <property type="term" value="F:mRNA 3'-UTR AU-rich region binding"/>
    <property type="evidence" value="ECO:0007669"/>
    <property type="project" value="TreeGrafter"/>
</dbReference>
<dbReference type="PROSITE" id="PS01162">
    <property type="entry name" value="QOR_ZETA_CRYSTAL"/>
    <property type="match status" value="1"/>
</dbReference>